<evidence type="ECO:0000256" key="4">
    <source>
        <dbReference type="ARBA" id="ARBA00022679"/>
    </source>
</evidence>
<dbReference type="GO" id="GO:0000155">
    <property type="term" value="F:phosphorelay sensor kinase activity"/>
    <property type="evidence" value="ECO:0007669"/>
    <property type="project" value="InterPro"/>
</dbReference>
<dbReference type="InterPro" id="IPR005467">
    <property type="entry name" value="His_kinase_dom"/>
</dbReference>
<dbReference type="SMART" id="SM00388">
    <property type="entry name" value="HisKA"/>
    <property type="match status" value="1"/>
</dbReference>
<dbReference type="eggNOG" id="COG5000">
    <property type="taxonomic scope" value="Bacteria"/>
</dbReference>
<dbReference type="KEGG" id="lip:LI0878"/>
<dbReference type="SMART" id="SM00387">
    <property type="entry name" value="HATPase_c"/>
    <property type="match status" value="1"/>
</dbReference>
<evidence type="ECO:0000256" key="5">
    <source>
        <dbReference type="ARBA" id="ARBA00022741"/>
    </source>
</evidence>
<dbReference type="PROSITE" id="PS50109">
    <property type="entry name" value="HIS_KIN"/>
    <property type="match status" value="1"/>
</dbReference>
<keyword evidence="7" id="KW-0067">ATP-binding</keyword>
<feature type="domain" description="Histidine kinase" evidence="10">
    <location>
        <begin position="272"/>
        <end position="480"/>
    </location>
</feature>
<dbReference type="PANTHER" id="PTHR43065:SF10">
    <property type="entry name" value="PEROXIDE STRESS-ACTIVATED HISTIDINE KINASE MAK3"/>
    <property type="match status" value="1"/>
</dbReference>
<keyword evidence="6 11" id="KW-0418">Kinase</keyword>
<dbReference type="SUPFAM" id="SSF55874">
    <property type="entry name" value="ATPase domain of HSP90 chaperone/DNA topoisomerase II/histidine kinase"/>
    <property type="match status" value="1"/>
</dbReference>
<dbReference type="GO" id="GO:0005524">
    <property type="term" value="F:ATP binding"/>
    <property type="evidence" value="ECO:0007669"/>
    <property type="project" value="UniProtKB-KW"/>
</dbReference>
<keyword evidence="8" id="KW-0902">Two-component regulatory system</keyword>
<dbReference type="SUPFAM" id="SSF47384">
    <property type="entry name" value="Homodimeric domain of signal transducing histidine kinase"/>
    <property type="match status" value="1"/>
</dbReference>
<dbReference type="InterPro" id="IPR036890">
    <property type="entry name" value="HATPase_C_sf"/>
</dbReference>
<dbReference type="Gene3D" id="3.30.565.10">
    <property type="entry name" value="Histidine kinase-like ATPase, C-terminal domain"/>
    <property type="match status" value="1"/>
</dbReference>
<evidence type="ECO:0000256" key="1">
    <source>
        <dbReference type="ARBA" id="ARBA00000085"/>
    </source>
</evidence>
<protein>
    <recommendedName>
        <fullName evidence="2">histidine kinase</fullName>
        <ecNumber evidence="2">2.7.13.3</ecNumber>
    </recommendedName>
</protein>
<evidence type="ECO:0000313" key="11">
    <source>
        <dbReference type="EMBL" id="CAJ54932.1"/>
    </source>
</evidence>
<name>Q1MPZ5_LAWIP</name>
<keyword evidence="4" id="KW-0808">Transferase</keyword>
<dbReference type="RefSeq" id="WP_011526961.1">
    <property type="nucleotide sequence ID" value="NC_008011.1"/>
</dbReference>
<evidence type="ECO:0000313" key="12">
    <source>
        <dbReference type="Proteomes" id="UP000002430"/>
    </source>
</evidence>
<evidence type="ECO:0000256" key="9">
    <source>
        <dbReference type="SAM" id="Phobius"/>
    </source>
</evidence>
<dbReference type="EMBL" id="AM180252">
    <property type="protein sequence ID" value="CAJ54932.1"/>
    <property type="molecule type" value="Genomic_DNA"/>
</dbReference>
<dbReference type="InterPro" id="IPR003594">
    <property type="entry name" value="HATPase_dom"/>
</dbReference>
<keyword evidence="12" id="KW-1185">Reference proteome</keyword>
<evidence type="ECO:0000256" key="6">
    <source>
        <dbReference type="ARBA" id="ARBA00022777"/>
    </source>
</evidence>
<dbReference type="PANTHER" id="PTHR43065">
    <property type="entry name" value="SENSOR HISTIDINE KINASE"/>
    <property type="match status" value="1"/>
</dbReference>
<accession>Q1MPZ5</accession>
<dbReference type="OrthoDB" id="9808844at2"/>
<keyword evidence="3" id="KW-0597">Phosphoprotein</keyword>
<dbReference type="HOGENOM" id="CLU_563520_0_0_7"/>
<reference evidence="11 12" key="1">
    <citation type="submission" date="2005-11" db="EMBL/GenBank/DDBJ databases">
        <title>The complete genome sequence of Lawsonia intracellularis: the causative agent of proliferative enteropathy.</title>
        <authorList>
            <person name="Kaur K."/>
            <person name="Zhang Q."/>
            <person name="Beckler D."/>
            <person name="Munir S."/>
            <person name="Li L."/>
            <person name="Kinsley K."/>
            <person name="Herron L."/>
            <person name="Peterson A."/>
            <person name="May B."/>
            <person name="Singh S."/>
            <person name="Gebhart C."/>
            <person name="Kapur V."/>
        </authorList>
    </citation>
    <scope>NUCLEOTIDE SEQUENCE [LARGE SCALE GENOMIC DNA]</scope>
    <source>
        <strain evidence="11 12">PHE/MN1-00</strain>
    </source>
</reference>
<dbReference type="EC" id="2.7.13.3" evidence="2"/>
<dbReference type="InterPro" id="IPR004358">
    <property type="entry name" value="Sig_transdc_His_kin-like_C"/>
</dbReference>
<gene>
    <name evidence="11" type="primary">atoS</name>
    <name evidence="11" type="ordered locus">LI0878</name>
</gene>
<keyword evidence="5" id="KW-0547">Nucleotide-binding</keyword>
<keyword evidence="9" id="KW-1133">Transmembrane helix</keyword>
<feature type="transmembrane region" description="Helical" evidence="9">
    <location>
        <begin position="215"/>
        <end position="236"/>
    </location>
</feature>
<dbReference type="AlphaFoldDB" id="Q1MPZ5"/>
<dbReference type="Pfam" id="PF02518">
    <property type="entry name" value="HATPase_c"/>
    <property type="match status" value="1"/>
</dbReference>
<sequence>MSQKPAIKTKLPFGLTRFLSWISLVLILISSIVLALFIGNSARHTLLLRQQQYALLIVGNLNHQIYRRFTLPTFLTFGRIALRQPIQYKQLDEVILSTIHGLHINSLRIYGMDKIVTYSINKDELGQDGHIPPTAEPAIETISPSFEILSTLSLLSAMFTLKLPPNSFILRTIFPLTIPFTGNEETQPSESIVTGLLEITQDITDDYGYIIRFQWLILATCLSSSIILFILLQFFIVKAERILSERMTKNHRLEMELHQNEKLASMGRITASIAHEIRNPLGIIRSSAELLLRRAVDINPDNKQILTAIYDESCRLSQTVNDFLDYARPKIPKQELLNLNSVLEQVLGFLQGEATKRHITISKDISSELQLYGDTSLLYRALYNILINAFQSINKDGFIHINGEKNKDGFIELTFKDSGAGFPQDQIQHVTSPFYTTKDNGTGLGLPIANSIIQSHHGKLILKNDSNGGALIQILLPTSK</sequence>
<evidence type="ECO:0000256" key="2">
    <source>
        <dbReference type="ARBA" id="ARBA00012438"/>
    </source>
</evidence>
<proteinExistence type="predicted"/>
<keyword evidence="9" id="KW-0812">Transmembrane</keyword>
<dbReference type="Proteomes" id="UP000002430">
    <property type="component" value="Chromosome"/>
</dbReference>
<evidence type="ECO:0000259" key="10">
    <source>
        <dbReference type="PROSITE" id="PS50109"/>
    </source>
</evidence>
<dbReference type="Gene3D" id="1.10.287.130">
    <property type="match status" value="1"/>
</dbReference>
<dbReference type="InterPro" id="IPR003661">
    <property type="entry name" value="HisK_dim/P_dom"/>
</dbReference>
<dbReference type="PRINTS" id="PR00344">
    <property type="entry name" value="BCTRLSENSOR"/>
</dbReference>
<keyword evidence="9" id="KW-0472">Membrane</keyword>
<dbReference type="InterPro" id="IPR036097">
    <property type="entry name" value="HisK_dim/P_sf"/>
</dbReference>
<dbReference type="Pfam" id="PF00512">
    <property type="entry name" value="HisKA"/>
    <property type="match status" value="1"/>
</dbReference>
<evidence type="ECO:0000256" key="8">
    <source>
        <dbReference type="ARBA" id="ARBA00023012"/>
    </source>
</evidence>
<dbReference type="CDD" id="cd00082">
    <property type="entry name" value="HisKA"/>
    <property type="match status" value="1"/>
</dbReference>
<organism evidence="11 12">
    <name type="scientific">Lawsonia intracellularis (strain PHE/MN1-00)</name>
    <dbReference type="NCBI Taxonomy" id="363253"/>
    <lineage>
        <taxon>Bacteria</taxon>
        <taxon>Pseudomonadati</taxon>
        <taxon>Thermodesulfobacteriota</taxon>
        <taxon>Desulfovibrionia</taxon>
        <taxon>Desulfovibrionales</taxon>
        <taxon>Desulfovibrionaceae</taxon>
        <taxon>Lawsonia</taxon>
    </lineage>
</organism>
<comment type="catalytic activity">
    <reaction evidence="1">
        <text>ATP + protein L-histidine = ADP + protein N-phospho-L-histidine.</text>
        <dbReference type="EC" id="2.7.13.3"/>
    </reaction>
</comment>
<evidence type="ECO:0000256" key="3">
    <source>
        <dbReference type="ARBA" id="ARBA00022553"/>
    </source>
</evidence>
<feature type="transmembrane region" description="Helical" evidence="9">
    <location>
        <begin position="18"/>
        <end position="39"/>
    </location>
</feature>
<dbReference type="STRING" id="363253.LI0878"/>
<evidence type="ECO:0000256" key="7">
    <source>
        <dbReference type="ARBA" id="ARBA00022840"/>
    </source>
</evidence>